<dbReference type="EMBL" id="UYJE01003142">
    <property type="protein sequence ID" value="VDI16942.1"/>
    <property type="molecule type" value="Genomic_DNA"/>
</dbReference>
<evidence type="ECO:0000313" key="2">
    <source>
        <dbReference type="EMBL" id="VDI16942.1"/>
    </source>
</evidence>
<dbReference type="OrthoDB" id="8025968at2759"/>
<gene>
    <name evidence="2" type="ORF">MGAL_10B079785</name>
</gene>
<proteinExistence type="predicted"/>
<organism evidence="2 3">
    <name type="scientific">Mytilus galloprovincialis</name>
    <name type="common">Mediterranean mussel</name>
    <dbReference type="NCBI Taxonomy" id="29158"/>
    <lineage>
        <taxon>Eukaryota</taxon>
        <taxon>Metazoa</taxon>
        <taxon>Spiralia</taxon>
        <taxon>Lophotrochozoa</taxon>
        <taxon>Mollusca</taxon>
        <taxon>Bivalvia</taxon>
        <taxon>Autobranchia</taxon>
        <taxon>Pteriomorphia</taxon>
        <taxon>Mytilida</taxon>
        <taxon>Mytiloidea</taxon>
        <taxon>Mytilidae</taxon>
        <taxon>Mytilinae</taxon>
        <taxon>Mytilus</taxon>
    </lineage>
</organism>
<protein>
    <recommendedName>
        <fullName evidence="1">Reverse transcriptase Ty1/copia-type domain-containing protein</fullName>
    </recommendedName>
</protein>
<keyword evidence="3" id="KW-1185">Reference proteome</keyword>
<feature type="domain" description="Reverse transcriptase Ty1/copia-type" evidence="1">
    <location>
        <begin position="55"/>
        <end position="162"/>
    </location>
</feature>
<dbReference type="InterPro" id="IPR013103">
    <property type="entry name" value="RVT_2"/>
</dbReference>
<dbReference type="Pfam" id="PF07727">
    <property type="entry name" value="RVT_2"/>
    <property type="match status" value="1"/>
</dbReference>
<name>A0A8B6DBN5_MYTGA</name>
<reference evidence="2" key="1">
    <citation type="submission" date="2018-11" db="EMBL/GenBank/DDBJ databases">
        <authorList>
            <person name="Alioto T."/>
            <person name="Alioto T."/>
        </authorList>
    </citation>
    <scope>NUCLEOTIDE SEQUENCE</scope>
</reference>
<sequence>MSKLKELENVATEVELPSSDDDSVMIFEDVSFREAKLKELNSWKNNSVYEECTDTGQKCISTRWICSLKDTSEGTIHKARLVARGFEEFNRDDIPKDSPTCGTDSLRLVLAILAQRSWKTRTMDIKTAFLQGAEIERKIYVKPPMEAQCKDIIWKLRKCVYAVFFWKNNKGSVEGVLTCHVDDFLWGGSKEFEEKVINSIRSTFCVGKEELEENGSFPYVGIELSKHENDLHLRQNTYQNSLKFIPIEKSRMGVKEELLTKEERELLQSKIGQILWIARQSRPDVIFDASNLASSLKKANVQTLNEANKIIKNLKSETVTLKFKKLGNDNAIRLVVFSDSSLGNLSDGGTQGGHFIVLVGENGLFLAYNLAIKKNKKSGKKHSSSRNPGYG</sequence>
<evidence type="ECO:0000259" key="1">
    <source>
        <dbReference type="Pfam" id="PF07727"/>
    </source>
</evidence>
<evidence type="ECO:0000313" key="3">
    <source>
        <dbReference type="Proteomes" id="UP000596742"/>
    </source>
</evidence>
<comment type="caution">
    <text evidence="2">The sequence shown here is derived from an EMBL/GenBank/DDBJ whole genome shotgun (WGS) entry which is preliminary data.</text>
</comment>
<dbReference type="AlphaFoldDB" id="A0A8B6DBN5"/>
<dbReference type="Proteomes" id="UP000596742">
    <property type="component" value="Unassembled WGS sequence"/>
</dbReference>
<accession>A0A8B6DBN5</accession>